<comment type="caution">
    <text evidence="6">The sequence shown here is derived from an EMBL/GenBank/DDBJ whole genome shotgun (WGS) entry which is preliminary data.</text>
</comment>
<keyword evidence="7" id="KW-1185">Reference proteome</keyword>
<dbReference type="InterPro" id="IPR009057">
    <property type="entry name" value="Homeodomain-like_sf"/>
</dbReference>
<organism evidence="6 7">
    <name type="scientific">Nonomuraea salmonea</name>
    <dbReference type="NCBI Taxonomy" id="46181"/>
    <lineage>
        <taxon>Bacteria</taxon>
        <taxon>Bacillati</taxon>
        <taxon>Actinomycetota</taxon>
        <taxon>Actinomycetes</taxon>
        <taxon>Streptosporangiales</taxon>
        <taxon>Streptosporangiaceae</taxon>
        <taxon>Nonomuraea</taxon>
    </lineage>
</organism>
<gene>
    <name evidence="6" type="ORF">ACFFR3_47010</name>
</gene>
<dbReference type="EMBL" id="JBHMCF010000060">
    <property type="protein sequence ID" value="MFB9477090.1"/>
    <property type="molecule type" value="Genomic_DNA"/>
</dbReference>
<dbReference type="Pfam" id="PF00440">
    <property type="entry name" value="TetR_N"/>
    <property type="match status" value="1"/>
</dbReference>
<accession>A0ABV5P3C5</accession>
<keyword evidence="1" id="KW-0805">Transcription regulation</keyword>
<evidence type="ECO:0000259" key="5">
    <source>
        <dbReference type="PROSITE" id="PS50977"/>
    </source>
</evidence>
<dbReference type="InterPro" id="IPR023772">
    <property type="entry name" value="DNA-bd_HTH_TetR-type_CS"/>
</dbReference>
<evidence type="ECO:0000256" key="3">
    <source>
        <dbReference type="ARBA" id="ARBA00023163"/>
    </source>
</evidence>
<dbReference type="PANTHER" id="PTHR30055:SF238">
    <property type="entry name" value="MYCOFACTOCIN BIOSYNTHESIS TRANSCRIPTIONAL REGULATOR MFTR-RELATED"/>
    <property type="match status" value="1"/>
</dbReference>
<evidence type="ECO:0000313" key="6">
    <source>
        <dbReference type="EMBL" id="MFB9477090.1"/>
    </source>
</evidence>
<dbReference type="PROSITE" id="PS50977">
    <property type="entry name" value="HTH_TETR_2"/>
    <property type="match status" value="1"/>
</dbReference>
<dbReference type="SUPFAM" id="SSF46689">
    <property type="entry name" value="Homeodomain-like"/>
    <property type="match status" value="1"/>
</dbReference>
<dbReference type="InterPro" id="IPR001647">
    <property type="entry name" value="HTH_TetR"/>
</dbReference>
<keyword evidence="2 4" id="KW-0238">DNA-binding</keyword>
<proteinExistence type="predicted"/>
<dbReference type="PROSITE" id="PS01081">
    <property type="entry name" value="HTH_TETR_1"/>
    <property type="match status" value="1"/>
</dbReference>
<protein>
    <submittedName>
        <fullName evidence="6">TetR family transcriptional regulator</fullName>
    </submittedName>
</protein>
<evidence type="ECO:0000313" key="7">
    <source>
        <dbReference type="Proteomes" id="UP001589568"/>
    </source>
</evidence>
<dbReference type="PRINTS" id="PR00455">
    <property type="entry name" value="HTHTETR"/>
</dbReference>
<dbReference type="Pfam" id="PF17754">
    <property type="entry name" value="TetR_C_14"/>
    <property type="match status" value="1"/>
</dbReference>
<keyword evidence="3" id="KW-0804">Transcription</keyword>
<dbReference type="InterPro" id="IPR041347">
    <property type="entry name" value="MftR_C"/>
</dbReference>
<dbReference type="RefSeq" id="WP_345405616.1">
    <property type="nucleotide sequence ID" value="NZ_BAAAXS010000001.1"/>
</dbReference>
<dbReference type="InterPro" id="IPR050109">
    <property type="entry name" value="HTH-type_TetR-like_transc_reg"/>
</dbReference>
<dbReference type="Gene3D" id="1.10.357.10">
    <property type="entry name" value="Tetracycline Repressor, domain 2"/>
    <property type="match status" value="1"/>
</dbReference>
<name>A0ABV5P3C5_9ACTN</name>
<feature type="DNA-binding region" description="H-T-H motif" evidence="4">
    <location>
        <begin position="33"/>
        <end position="52"/>
    </location>
</feature>
<evidence type="ECO:0000256" key="2">
    <source>
        <dbReference type="ARBA" id="ARBA00023125"/>
    </source>
</evidence>
<feature type="domain" description="HTH tetR-type" evidence="5">
    <location>
        <begin position="10"/>
        <end position="70"/>
    </location>
</feature>
<dbReference type="PANTHER" id="PTHR30055">
    <property type="entry name" value="HTH-TYPE TRANSCRIPTIONAL REGULATOR RUTR"/>
    <property type="match status" value="1"/>
</dbReference>
<evidence type="ECO:0000256" key="1">
    <source>
        <dbReference type="ARBA" id="ARBA00023015"/>
    </source>
</evidence>
<dbReference type="Proteomes" id="UP001589568">
    <property type="component" value="Unassembled WGS sequence"/>
</dbReference>
<evidence type="ECO:0000256" key="4">
    <source>
        <dbReference type="PROSITE-ProRule" id="PRU00335"/>
    </source>
</evidence>
<sequence>MEGLRDRTRRAVRAELAGRALELFTERGFDETTVDDIARAAGLSKRSFFRYFPAKEDVLFGGVEALAEQVAAEIAARPAGEGPWECLHAVLRDWEARINTQIEVMRLIEDTPALRTRLLQKRDEARGRIIEALTGRGVPELEADLAAAAAGAALDTVAREWLRTGGSADRTALTDRVFTMLRPAFLAPGTDRPS</sequence>
<reference evidence="6 7" key="1">
    <citation type="submission" date="2024-09" db="EMBL/GenBank/DDBJ databases">
        <authorList>
            <person name="Sun Q."/>
            <person name="Mori K."/>
        </authorList>
    </citation>
    <scope>NUCLEOTIDE SEQUENCE [LARGE SCALE GENOMIC DNA]</scope>
    <source>
        <strain evidence="6 7">JCM 3324</strain>
    </source>
</reference>